<reference evidence="1 2" key="1">
    <citation type="submission" date="2023-12" db="EMBL/GenBank/DDBJ databases">
        <title>Genomic sequences of Capnocytophaga and Parvimonas strains.</title>
        <authorList>
            <person name="Watt R.M."/>
            <person name="Wang M."/>
            <person name="Yang T."/>
            <person name="Tong W.M."/>
        </authorList>
    </citation>
    <scope>NUCLEOTIDE SEQUENCE [LARGE SCALE GENOMIC DNA]</scope>
    <source>
        <strain evidence="1 2">CCUG 13096</strain>
    </source>
</reference>
<organism evidence="1 2">
    <name type="scientific">Capnocytophaga gingivalis</name>
    <dbReference type="NCBI Taxonomy" id="1017"/>
    <lineage>
        <taxon>Bacteria</taxon>
        <taxon>Pseudomonadati</taxon>
        <taxon>Bacteroidota</taxon>
        <taxon>Flavobacteriia</taxon>
        <taxon>Flavobacteriales</taxon>
        <taxon>Flavobacteriaceae</taxon>
        <taxon>Capnocytophaga</taxon>
    </lineage>
</organism>
<accession>A0ABU5ZC06</accession>
<name>A0ABU5ZC06_9FLAO</name>
<evidence type="ECO:0000313" key="2">
    <source>
        <dbReference type="Proteomes" id="UP001311730"/>
    </source>
</evidence>
<comment type="caution">
    <text evidence="1">The sequence shown here is derived from an EMBL/GenBank/DDBJ whole genome shotgun (WGS) entry which is preliminary data.</text>
</comment>
<proteinExistence type="predicted"/>
<dbReference type="EMBL" id="JAYKBW010000007">
    <property type="protein sequence ID" value="MEB3075021.1"/>
    <property type="molecule type" value="Genomic_DNA"/>
</dbReference>
<gene>
    <name evidence="1" type="ORF">VJJ08_06895</name>
</gene>
<keyword evidence="2" id="KW-1185">Reference proteome</keyword>
<dbReference type="Proteomes" id="UP001311730">
    <property type="component" value="Unassembled WGS sequence"/>
</dbReference>
<evidence type="ECO:0000313" key="1">
    <source>
        <dbReference type="EMBL" id="MEB3075021.1"/>
    </source>
</evidence>
<dbReference type="RefSeq" id="WP_323983300.1">
    <property type="nucleotide sequence ID" value="NZ_JAYKBW010000007.1"/>
</dbReference>
<protein>
    <submittedName>
        <fullName evidence="1">Uncharacterized protein</fullName>
    </submittedName>
</protein>
<sequence length="96" mass="11539">MLTLEQIQNYQSEIQKIELSESNFKRVRKIAKAINYGLTFTELIKYILEHEKAILNNDFQKASFIEALFEDINYHRELQYLRKCDYENVANVYLNN</sequence>